<feature type="transmembrane region" description="Helical" evidence="11">
    <location>
        <begin position="269"/>
        <end position="296"/>
    </location>
</feature>
<keyword evidence="5" id="KW-1003">Cell membrane</keyword>
<feature type="transmembrane region" description="Helical" evidence="11">
    <location>
        <begin position="410"/>
        <end position="431"/>
    </location>
</feature>
<feature type="transmembrane region" description="Helical" evidence="11">
    <location>
        <begin position="131"/>
        <end position="153"/>
    </location>
</feature>
<comment type="subcellular location">
    <subcellularLocation>
        <location evidence="1">Cell membrane</location>
        <topology evidence="1">Multi-pass membrane protein</topology>
    </subcellularLocation>
</comment>
<evidence type="ECO:0000256" key="7">
    <source>
        <dbReference type="ARBA" id="ARBA00022989"/>
    </source>
</evidence>
<feature type="transmembrane region" description="Helical" evidence="11">
    <location>
        <begin position="91"/>
        <end position="111"/>
    </location>
</feature>
<dbReference type="Pfam" id="PF01554">
    <property type="entry name" value="MatE"/>
    <property type="match status" value="2"/>
</dbReference>
<name>A0A7G9L8A4_9FLAO</name>
<reference evidence="12 13" key="1">
    <citation type="submission" date="2020-08" db="EMBL/GenBank/DDBJ databases">
        <title>Polaribacter sp. L12M9 isolated from gut of the Korean scallop.</title>
        <authorList>
            <person name="Jeong Y.S."/>
        </authorList>
    </citation>
    <scope>NUCLEOTIDE SEQUENCE [LARGE SCALE GENOMIC DNA]</scope>
    <source>
        <strain evidence="12 13">L12M9</strain>
    </source>
</reference>
<evidence type="ECO:0000256" key="11">
    <source>
        <dbReference type="SAM" id="Phobius"/>
    </source>
</evidence>
<dbReference type="CDD" id="cd13136">
    <property type="entry name" value="MATE_DinF_like"/>
    <property type="match status" value="1"/>
</dbReference>
<dbReference type="Proteomes" id="UP000515808">
    <property type="component" value="Chromosome"/>
</dbReference>
<keyword evidence="9 11" id="KW-0472">Membrane</keyword>
<dbReference type="PIRSF" id="PIRSF006603">
    <property type="entry name" value="DinF"/>
    <property type="match status" value="1"/>
</dbReference>
<evidence type="ECO:0000256" key="10">
    <source>
        <dbReference type="ARBA" id="ARBA00031636"/>
    </source>
</evidence>
<dbReference type="GO" id="GO:0042910">
    <property type="term" value="F:xenobiotic transmembrane transporter activity"/>
    <property type="evidence" value="ECO:0007669"/>
    <property type="project" value="InterPro"/>
</dbReference>
<feature type="transmembrane region" description="Helical" evidence="11">
    <location>
        <begin position="316"/>
        <end position="335"/>
    </location>
</feature>
<evidence type="ECO:0000256" key="6">
    <source>
        <dbReference type="ARBA" id="ARBA00022692"/>
    </source>
</evidence>
<dbReference type="PANTHER" id="PTHR43298">
    <property type="entry name" value="MULTIDRUG RESISTANCE PROTEIN NORM-RELATED"/>
    <property type="match status" value="1"/>
</dbReference>
<dbReference type="PANTHER" id="PTHR43298:SF2">
    <property type="entry name" value="FMN_FAD EXPORTER YEEO-RELATED"/>
    <property type="match status" value="1"/>
</dbReference>
<keyword evidence="13" id="KW-1185">Reference proteome</keyword>
<dbReference type="InterPro" id="IPR002528">
    <property type="entry name" value="MATE_fam"/>
</dbReference>
<keyword evidence="4" id="KW-0050">Antiport</keyword>
<evidence type="ECO:0000256" key="3">
    <source>
        <dbReference type="ARBA" id="ARBA00022448"/>
    </source>
</evidence>
<feature type="transmembrane region" description="Helical" evidence="11">
    <location>
        <begin position="384"/>
        <end position="404"/>
    </location>
</feature>
<keyword evidence="3" id="KW-0813">Transport</keyword>
<feature type="transmembrane region" description="Helical" evidence="11">
    <location>
        <begin position="160"/>
        <end position="184"/>
    </location>
</feature>
<keyword evidence="8" id="KW-0406">Ion transport</keyword>
<organism evidence="12 13">
    <name type="scientific">Polaribacter pectinis</name>
    <dbReference type="NCBI Taxonomy" id="2738844"/>
    <lineage>
        <taxon>Bacteria</taxon>
        <taxon>Pseudomonadati</taxon>
        <taxon>Bacteroidota</taxon>
        <taxon>Flavobacteriia</taxon>
        <taxon>Flavobacteriales</taxon>
        <taxon>Flavobacteriaceae</taxon>
    </lineage>
</organism>
<feature type="transmembrane region" description="Helical" evidence="11">
    <location>
        <begin position="355"/>
        <end position="372"/>
    </location>
</feature>
<evidence type="ECO:0000256" key="8">
    <source>
        <dbReference type="ARBA" id="ARBA00023065"/>
    </source>
</evidence>
<dbReference type="GO" id="GO:0006811">
    <property type="term" value="P:monoatomic ion transport"/>
    <property type="evidence" value="ECO:0007669"/>
    <property type="project" value="UniProtKB-KW"/>
</dbReference>
<feature type="transmembrane region" description="Helical" evidence="11">
    <location>
        <begin position="196"/>
        <end position="215"/>
    </location>
</feature>
<dbReference type="InterPro" id="IPR044644">
    <property type="entry name" value="DinF-like"/>
</dbReference>
<sequence length="446" mass="49112">MKTNISFKNINKLAIPALIAGIAEPLLSITDTAIIGNIDTNATESLAAVGIVGAFISMLVWVFGQIRSAISSIVSQYVGANKIEEVKSLPAQAIAIIVLGSLLILGISYPFSREIFAFYNASGEILEYCITYFNIRIFGFPFSLFVFAVFGIFRGLQNTFYPMIIALIGAGLNIVLDIVLVYGIEGYIPAMNIEGAAYASVIAQISMAVISLFLLMKKTTISLKLSLPFHVEIPRLLGMIGNLFIRTIALNTALYFATSYATSYGKEYIAAYTIGLNLWLLGAFSIDGYSSAGNILSGKLLGAKDYKTLLKLSNKLIIYGFGTGVVMAFFGFLFYEPIGHIFTKDPLVLDQFYMTFWLILAMQPICGITYILDGMFKGMGEMKFLRNLLIVSTGLVFIPSLLFFDSLDLKLYAIWITFVLWMVIRGLPIFLKFRSKFIPLANGSES</sequence>
<feature type="transmembrane region" description="Helical" evidence="11">
    <location>
        <begin position="44"/>
        <end position="63"/>
    </location>
</feature>
<proteinExistence type="inferred from homology"/>
<evidence type="ECO:0000256" key="9">
    <source>
        <dbReference type="ARBA" id="ARBA00023136"/>
    </source>
</evidence>
<dbReference type="KEGG" id="ppec:H9W90_11705"/>
<evidence type="ECO:0000313" key="13">
    <source>
        <dbReference type="Proteomes" id="UP000515808"/>
    </source>
</evidence>
<gene>
    <name evidence="12" type="ORF">H9W90_11705</name>
</gene>
<evidence type="ECO:0000256" key="1">
    <source>
        <dbReference type="ARBA" id="ARBA00004651"/>
    </source>
</evidence>
<keyword evidence="6 11" id="KW-0812">Transmembrane</keyword>
<feature type="transmembrane region" description="Helical" evidence="11">
    <location>
        <begin position="236"/>
        <end position="257"/>
    </location>
</feature>
<protein>
    <recommendedName>
        <fullName evidence="10">Multidrug-efflux transporter</fullName>
    </recommendedName>
</protein>
<dbReference type="NCBIfam" id="TIGR00797">
    <property type="entry name" value="matE"/>
    <property type="match status" value="1"/>
</dbReference>
<dbReference type="AlphaFoldDB" id="A0A7G9L8A4"/>
<dbReference type="InterPro" id="IPR048279">
    <property type="entry name" value="MdtK-like"/>
</dbReference>
<evidence type="ECO:0000256" key="5">
    <source>
        <dbReference type="ARBA" id="ARBA00022475"/>
    </source>
</evidence>
<keyword evidence="7 11" id="KW-1133">Transmembrane helix</keyword>
<evidence type="ECO:0000256" key="2">
    <source>
        <dbReference type="ARBA" id="ARBA00010199"/>
    </source>
</evidence>
<dbReference type="EMBL" id="CP060695">
    <property type="protein sequence ID" value="QNM84853.1"/>
    <property type="molecule type" value="Genomic_DNA"/>
</dbReference>
<dbReference type="RefSeq" id="WP_187481774.1">
    <property type="nucleotide sequence ID" value="NZ_CP060695.1"/>
</dbReference>
<dbReference type="GO" id="GO:0005886">
    <property type="term" value="C:plasma membrane"/>
    <property type="evidence" value="ECO:0007669"/>
    <property type="project" value="UniProtKB-SubCell"/>
</dbReference>
<accession>A0A7G9L8A4</accession>
<comment type="similarity">
    <text evidence="2">Belongs to the multi antimicrobial extrusion (MATE) (TC 2.A.66.1) family.</text>
</comment>
<dbReference type="GO" id="GO:0015297">
    <property type="term" value="F:antiporter activity"/>
    <property type="evidence" value="ECO:0007669"/>
    <property type="project" value="UniProtKB-KW"/>
</dbReference>
<evidence type="ECO:0000256" key="4">
    <source>
        <dbReference type="ARBA" id="ARBA00022449"/>
    </source>
</evidence>
<dbReference type="InterPro" id="IPR050222">
    <property type="entry name" value="MATE_MdtK"/>
</dbReference>
<evidence type="ECO:0000313" key="12">
    <source>
        <dbReference type="EMBL" id="QNM84853.1"/>
    </source>
</evidence>